<keyword evidence="8" id="KW-1185">Reference proteome</keyword>
<dbReference type="RefSeq" id="WP_377527454.1">
    <property type="nucleotide sequence ID" value="NZ_JBHTLD010000093.1"/>
</dbReference>
<evidence type="ECO:0000256" key="3">
    <source>
        <dbReference type="ARBA" id="ARBA00023235"/>
    </source>
</evidence>
<dbReference type="EC" id="5.4.99.12" evidence="4"/>
<dbReference type="SUPFAM" id="SSF55120">
    <property type="entry name" value="Pseudouridine synthase"/>
    <property type="match status" value="1"/>
</dbReference>
<organism evidence="7 8">
    <name type="scientific">Pontibacter rugosus</name>
    <dbReference type="NCBI Taxonomy" id="1745966"/>
    <lineage>
        <taxon>Bacteria</taxon>
        <taxon>Pseudomonadati</taxon>
        <taxon>Bacteroidota</taxon>
        <taxon>Cytophagia</taxon>
        <taxon>Cytophagales</taxon>
        <taxon>Hymenobacteraceae</taxon>
        <taxon>Pontibacter</taxon>
    </lineage>
</organism>
<protein>
    <recommendedName>
        <fullName evidence="4">tRNA pseudouridine synthase A</fullName>
        <ecNumber evidence="4">5.4.99.12</ecNumber>
    </recommendedName>
    <alternativeName>
        <fullName evidence="4">tRNA pseudouridine(38-40) synthase</fullName>
    </alternativeName>
    <alternativeName>
        <fullName evidence="4">tRNA pseudouridylate synthase I</fullName>
    </alternativeName>
    <alternativeName>
        <fullName evidence="4">tRNA-uridine isomerase I</fullName>
    </alternativeName>
</protein>
<dbReference type="NCBIfam" id="TIGR00071">
    <property type="entry name" value="hisT_truA"/>
    <property type="match status" value="1"/>
</dbReference>
<dbReference type="InterPro" id="IPR020095">
    <property type="entry name" value="PsdUridine_synth_TruA_C"/>
</dbReference>
<reference evidence="8" key="1">
    <citation type="journal article" date="2019" name="Int. J. Syst. Evol. Microbiol.">
        <title>The Global Catalogue of Microorganisms (GCM) 10K type strain sequencing project: providing services to taxonomists for standard genome sequencing and annotation.</title>
        <authorList>
            <consortium name="The Broad Institute Genomics Platform"/>
            <consortium name="The Broad Institute Genome Sequencing Center for Infectious Disease"/>
            <person name="Wu L."/>
            <person name="Ma J."/>
        </authorList>
    </citation>
    <scope>NUCLEOTIDE SEQUENCE [LARGE SCALE GENOMIC DNA]</scope>
    <source>
        <strain evidence="8">JCM 31319</strain>
    </source>
</reference>
<sequence>MRYFFHIGYSGTNYSGWQRHPYGLGVQQVLETSIKQVMKMPVNLIGCGRTDAGVHASQFFFHLDVAQAWEYDLLFRLNKALPPDIAIFDIIPMEGQPHARFDANHRSYDYYVHTYKDPFLNDVSSLYLEQNLRLDKMQQATALLLKYTDFRAFCKTPAQHDNTICHITEATWYTDAQGGRLRFHISANRFVRRMIRLVVGKLLKVGKGAISVQEFESYLISGQAPDALSVAYPQGLYLSKVTYPYLDLPARTNGASWQPAMDSGFWQKV</sequence>
<accession>A0ABW3SQ36</accession>
<dbReference type="Gene3D" id="3.30.70.660">
    <property type="entry name" value="Pseudouridine synthase I, catalytic domain, C-terminal subdomain"/>
    <property type="match status" value="1"/>
</dbReference>
<evidence type="ECO:0000313" key="7">
    <source>
        <dbReference type="EMBL" id="MFD1186798.1"/>
    </source>
</evidence>
<dbReference type="InterPro" id="IPR020097">
    <property type="entry name" value="PsdUridine_synth_TruA_a/b_dom"/>
</dbReference>
<dbReference type="InterPro" id="IPR001406">
    <property type="entry name" value="PsdUridine_synth_TruA"/>
</dbReference>
<dbReference type="EMBL" id="JBHTLD010000093">
    <property type="protein sequence ID" value="MFD1186798.1"/>
    <property type="molecule type" value="Genomic_DNA"/>
</dbReference>
<name>A0ABW3SQ36_9BACT</name>
<evidence type="ECO:0000256" key="2">
    <source>
        <dbReference type="ARBA" id="ARBA00022694"/>
    </source>
</evidence>
<evidence type="ECO:0000259" key="6">
    <source>
        <dbReference type="Pfam" id="PF01416"/>
    </source>
</evidence>
<evidence type="ECO:0000256" key="4">
    <source>
        <dbReference type="HAMAP-Rule" id="MF_00171"/>
    </source>
</evidence>
<dbReference type="Gene3D" id="3.30.70.580">
    <property type="entry name" value="Pseudouridine synthase I, catalytic domain, N-terminal subdomain"/>
    <property type="match status" value="1"/>
</dbReference>
<dbReference type="PANTHER" id="PTHR11142:SF0">
    <property type="entry name" value="TRNA PSEUDOURIDINE SYNTHASE-LIKE 1"/>
    <property type="match status" value="1"/>
</dbReference>
<dbReference type="PANTHER" id="PTHR11142">
    <property type="entry name" value="PSEUDOURIDYLATE SYNTHASE"/>
    <property type="match status" value="1"/>
</dbReference>
<gene>
    <name evidence="4 7" type="primary">truA</name>
    <name evidence="7" type="ORF">ACFQ2O_11320</name>
</gene>
<feature type="binding site" evidence="4">
    <location>
        <position position="108"/>
    </location>
    <ligand>
        <name>substrate</name>
    </ligand>
</feature>
<keyword evidence="2 4" id="KW-0819">tRNA processing</keyword>
<dbReference type="Pfam" id="PF01416">
    <property type="entry name" value="PseudoU_synth_1"/>
    <property type="match status" value="1"/>
</dbReference>
<comment type="similarity">
    <text evidence="1 4 5">Belongs to the tRNA pseudouridine synthase TruA family.</text>
</comment>
<dbReference type="PIRSF" id="PIRSF001430">
    <property type="entry name" value="tRNA_psdUrid_synth"/>
    <property type="match status" value="1"/>
</dbReference>
<dbReference type="HAMAP" id="MF_00171">
    <property type="entry name" value="TruA"/>
    <property type="match status" value="1"/>
</dbReference>
<evidence type="ECO:0000313" key="8">
    <source>
        <dbReference type="Proteomes" id="UP001597094"/>
    </source>
</evidence>
<comment type="subunit">
    <text evidence="4">Homodimer.</text>
</comment>
<evidence type="ECO:0000256" key="1">
    <source>
        <dbReference type="ARBA" id="ARBA00009375"/>
    </source>
</evidence>
<dbReference type="CDD" id="cd02570">
    <property type="entry name" value="PseudoU_synth_EcTruA"/>
    <property type="match status" value="1"/>
</dbReference>
<feature type="active site" description="Nucleophile" evidence="4">
    <location>
        <position position="51"/>
    </location>
</feature>
<dbReference type="InterPro" id="IPR020094">
    <property type="entry name" value="TruA/RsuA/RluB/E/F_N"/>
</dbReference>
<dbReference type="Proteomes" id="UP001597094">
    <property type="component" value="Unassembled WGS sequence"/>
</dbReference>
<dbReference type="GO" id="GO:0160147">
    <property type="term" value="F:tRNA pseudouridine(38-40) synthase activity"/>
    <property type="evidence" value="ECO:0007669"/>
    <property type="project" value="UniProtKB-EC"/>
</dbReference>
<comment type="catalytic activity">
    <reaction evidence="4 5">
        <text>uridine(38/39/40) in tRNA = pseudouridine(38/39/40) in tRNA</text>
        <dbReference type="Rhea" id="RHEA:22376"/>
        <dbReference type="Rhea" id="RHEA-COMP:10085"/>
        <dbReference type="Rhea" id="RHEA-COMP:10087"/>
        <dbReference type="ChEBI" id="CHEBI:65314"/>
        <dbReference type="ChEBI" id="CHEBI:65315"/>
        <dbReference type="EC" id="5.4.99.12"/>
    </reaction>
</comment>
<comment type="caution">
    <text evidence="7">The sequence shown here is derived from an EMBL/GenBank/DDBJ whole genome shotgun (WGS) entry which is preliminary data.</text>
</comment>
<comment type="caution">
    <text evidence="4">Lacks conserved residue(s) required for the propagation of feature annotation.</text>
</comment>
<keyword evidence="3 4" id="KW-0413">Isomerase</keyword>
<proteinExistence type="inferred from homology"/>
<dbReference type="InterPro" id="IPR020103">
    <property type="entry name" value="PsdUridine_synth_cat_dom_sf"/>
</dbReference>
<comment type="function">
    <text evidence="4">Formation of pseudouridine at positions 38, 39 and 40 in the anticodon stem and loop of transfer RNAs.</text>
</comment>
<evidence type="ECO:0000256" key="5">
    <source>
        <dbReference type="RuleBase" id="RU003792"/>
    </source>
</evidence>
<feature type="domain" description="Pseudouridine synthase I TruA alpha/beta" evidence="6">
    <location>
        <begin position="149"/>
        <end position="244"/>
    </location>
</feature>